<sequence>MPKLKTSKSIKKRFKISSTGKILRHQACRSHLLQKKSQIRKKKLTKTYQINKSDLYRLKVKLYI</sequence>
<dbReference type="InterPro" id="IPR021137">
    <property type="entry name" value="Ribosomal_bL35-like"/>
</dbReference>
<dbReference type="HAMAP" id="MF_00514">
    <property type="entry name" value="Ribosomal_bL35"/>
    <property type="match status" value="1"/>
</dbReference>
<evidence type="ECO:0000256" key="1">
    <source>
        <dbReference type="ARBA" id="ARBA00006598"/>
    </source>
</evidence>
<dbReference type="PRINTS" id="PR00064">
    <property type="entry name" value="RIBOSOMALL35"/>
</dbReference>
<dbReference type="RefSeq" id="YP_009390108.1">
    <property type="nucleotide sequence ID" value="NC_035231.1"/>
</dbReference>
<dbReference type="SUPFAM" id="SSF143034">
    <property type="entry name" value="L35p-like"/>
    <property type="match status" value="1"/>
</dbReference>
<evidence type="ECO:0000256" key="5">
    <source>
        <dbReference type="HAMAP-Rule" id="MF_00514"/>
    </source>
</evidence>
<comment type="subcellular location">
    <subcellularLocation>
        <location evidence="5">Plastid</location>
        <location evidence="5">Chloroplast</location>
    </subcellularLocation>
</comment>
<protein>
    <recommendedName>
        <fullName evidence="4 5">Large ribosomal subunit protein bL35c</fullName>
    </recommendedName>
</protein>
<dbReference type="PANTHER" id="PTHR33343:SF1">
    <property type="entry name" value="LARGE RIBOSOMAL SUBUNIT PROTEIN BL35M"/>
    <property type="match status" value="1"/>
</dbReference>
<organism evidence="6">
    <name type="scientific">Sheathia arcuata</name>
    <dbReference type="NCBI Taxonomy" id="340433"/>
    <lineage>
        <taxon>Eukaryota</taxon>
        <taxon>Rhodophyta</taxon>
        <taxon>Florideophyceae</taxon>
        <taxon>Nemaliophycidae</taxon>
        <taxon>Batrachospermales</taxon>
        <taxon>Batrachospermaceae</taxon>
        <taxon>Sheathia</taxon>
    </lineage>
</organism>
<comment type="similarity">
    <text evidence="1 5">Belongs to the bacterial ribosomal protein bL35 family.</text>
</comment>
<dbReference type="InterPro" id="IPR001706">
    <property type="entry name" value="Ribosomal_bL35"/>
</dbReference>
<dbReference type="GO" id="GO:0003735">
    <property type="term" value="F:structural constituent of ribosome"/>
    <property type="evidence" value="ECO:0007669"/>
    <property type="project" value="InterPro"/>
</dbReference>
<accession>A0A3G1I959</accession>
<proteinExistence type="inferred from homology"/>
<dbReference type="Pfam" id="PF01632">
    <property type="entry name" value="Ribosomal_L35p"/>
    <property type="match status" value="1"/>
</dbReference>
<dbReference type="InterPro" id="IPR018265">
    <property type="entry name" value="Ribosomal_bL35_CS"/>
</dbReference>
<dbReference type="EMBL" id="KY033529">
    <property type="protein sequence ID" value="ART65471.1"/>
    <property type="molecule type" value="Genomic_DNA"/>
</dbReference>
<keyword evidence="6" id="KW-0934">Plastid</keyword>
<dbReference type="GeneID" id="33350782"/>
<name>A0A3G1I959_9FLOR</name>
<evidence type="ECO:0000256" key="3">
    <source>
        <dbReference type="ARBA" id="ARBA00023274"/>
    </source>
</evidence>
<evidence type="ECO:0000313" key="6">
    <source>
        <dbReference type="EMBL" id="ART65471.1"/>
    </source>
</evidence>
<dbReference type="PROSITE" id="PS00936">
    <property type="entry name" value="RIBOSOMAL_L35"/>
    <property type="match status" value="1"/>
</dbReference>
<dbReference type="PANTHER" id="PTHR33343">
    <property type="entry name" value="54S RIBOSOMAL PROTEIN BL35M"/>
    <property type="match status" value="1"/>
</dbReference>
<evidence type="ECO:0000256" key="4">
    <source>
        <dbReference type="ARBA" id="ARBA00072523"/>
    </source>
</evidence>
<keyword evidence="2 5" id="KW-0689">Ribosomal protein</keyword>
<keyword evidence="3 5" id="KW-0687">Ribonucleoprotein</keyword>
<dbReference type="AlphaFoldDB" id="A0A3G1I959"/>
<dbReference type="FunFam" id="4.10.410.60:FF:000001">
    <property type="entry name" value="50S ribosomal protein L35"/>
    <property type="match status" value="1"/>
</dbReference>
<evidence type="ECO:0000256" key="2">
    <source>
        <dbReference type="ARBA" id="ARBA00022980"/>
    </source>
</evidence>
<dbReference type="GO" id="GO:0015934">
    <property type="term" value="C:large ribosomal subunit"/>
    <property type="evidence" value="ECO:0007669"/>
    <property type="project" value="TreeGrafter"/>
</dbReference>
<reference evidence="6" key="1">
    <citation type="journal article" date="2017" name="Sci. Rep.">
        <title>Origin and evolutionary history of freshwater Rhodophyta: further insights based on phylogenomic evidence.</title>
        <authorList>
            <person name="Nan F."/>
            <person name="Feng J."/>
            <person name="Lv J."/>
            <person name="Liu Q."/>
            <person name="Fang K."/>
            <person name="Gong C."/>
            <person name="Xie S."/>
        </authorList>
    </citation>
    <scope>NUCLEOTIDE SEQUENCE</scope>
</reference>
<dbReference type="GO" id="GO:0009507">
    <property type="term" value="C:chloroplast"/>
    <property type="evidence" value="ECO:0007669"/>
    <property type="project" value="UniProtKB-SubCell"/>
</dbReference>
<dbReference type="InterPro" id="IPR037229">
    <property type="entry name" value="Ribosomal_bL35_sf"/>
</dbReference>
<gene>
    <name evidence="5 6" type="primary">rpl35</name>
</gene>
<geneLocation type="chloroplast" evidence="6"/>
<dbReference type="GO" id="GO:0006412">
    <property type="term" value="P:translation"/>
    <property type="evidence" value="ECO:0007669"/>
    <property type="project" value="UniProtKB-UniRule"/>
</dbReference>
<dbReference type="Gene3D" id="4.10.410.60">
    <property type="match status" value="1"/>
</dbReference>
<dbReference type="NCBIfam" id="TIGR00001">
    <property type="entry name" value="rpmI_bact"/>
    <property type="match status" value="1"/>
</dbReference>
<keyword evidence="6" id="KW-0150">Chloroplast</keyword>